<evidence type="ECO:0000313" key="1">
    <source>
        <dbReference type="EMBL" id="GGA23537.1"/>
    </source>
</evidence>
<comment type="caution">
    <text evidence="1">The sequence shown here is derived from an EMBL/GenBank/DDBJ whole genome shotgun (WGS) entry which is preliminary data.</text>
</comment>
<accession>A0ABQ1FPI6</accession>
<reference evidence="2" key="1">
    <citation type="journal article" date="2019" name="Int. J. Syst. Evol. Microbiol.">
        <title>The Global Catalogue of Microorganisms (GCM) 10K type strain sequencing project: providing services to taxonomists for standard genome sequencing and annotation.</title>
        <authorList>
            <consortium name="The Broad Institute Genomics Platform"/>
            <consortium name="The Broad Institute Genome Sequencing Center for Infectious Disease"/>
            <person name="Wu L."/>
            <person name="Ma J."/>
        </authorList>
    </citation>
    <scope>NUCLEOTIDE SEQUENCE [LARGE SCALE GENOMIC DNA]</scope>
    <source>
        <strain evidence="2">CGMCC 1.15439</strain>
    </source>
</reference>
<organism evidence="1 2">
    <name type="scientific">Dyella nitratireducens</name>
    <dbReference type="NCBI Taxonomy" id="1849580"/>
    <lineage>
        <taxon>Bacteria</taxon>
        <taxon>Pseudomonadati</taxon>
        <taxon>Pseudomonadota</taxon>
        <taxon>Gammaproteobacteria</taxon>
        <taxon>Lysobacterales</taxon>
        <taxon>Rhodanobacteraceae</taxon>
        <taxon>Dyella</taxon>
    </lineage>
</organism>
<evidence type="ECO:0000313" key="2">
    <source>
        <dbReference type="Proteomes" id="UP000620046"/>
    </source>
</evidence>
<name>A0ABQ1FPI6_9GAMM</name>
<evidence type="ECO:0008006" key="3">
    <source>
        <dbReference type="Google" id="ProtNLM"/>
    </source>
</evidence>
<protein>
    <recommendedName>
        <fullName evidence="3">Transposase</fullName>
    </recommendedName>
</protein>
<keyword evidence="2" id="KW-1185">Reference proteome</keyword>
<dbReference type="EMBL" id="BMJA01000001">
    <property type="protein sequence ID" value="GGA23537.1"/>
    <property type="molecule type" value="Genomic_DNA"/>
</dbReference>
<gene>
    <name evidence="1" type="ORF">GCM10010981_09820</name>
</gene>
<sequence length="66" mass="7493">MKATNAQRLRDIETGHAKLKRMHAELAMENHSPKDLMARWLDYRDPQCATNAGLTAMNRQIASLAE</sequence>
<proteinExistence type="predicted"/>
<dbReference type="Proteomes" id="UP000620046">
    <property type="component" value="Unassembled WGS sequence"/>
</dbReference>